<evidence type="ECO:0000313" key="1">
    <source>
        <dbReference type="EMBL" id="KFD49320.1"/>
    </source>
</evidence>
<feature type="non-terminal residue" evidence="2">
    <location>
        <position position="1"/>
    </location>
</feature>
<dbReference type="Pfam" id="PF06579">
    <property type="entry name" value="Ly-6_related"/>
    <property type="match status" value="1"/>
</dbReference>
<dbReference type="Proteomes" id="UP000030764">
    <property type="component" value="Unassembled WGS sequence"/>
</dbReference>
<reference evidence="2 3" key="1">
    <citation type="journal article" date="2014" name="Nat. Genet.">
        <title>Genome and transcriptome of the porcine whipworm Trichuris suis.</title>
        <authorList>
            <person name="Jex A.R."/>
            <person name="Nejsum P."/>
            <person name="Schwarz E.M."/>
            <person name="Hu L."/>
            <person name="Young N.D."/>
            <person name="Hall R.S."/>
            <person name="Korhonen P.K."/>
            <person name="Liao S."/>
            <person name="Thamsborg S."/>
            <person name="Xia J."/>
            <person name="Xu P."/>
            <person name="Wang S."/>
            <person name="Scheerlinck J.P."/>
            <person name="Hofmann A."/>
            <person name="Sternberg P.W."/>
            <person name="Wang J."/>
            <person name="Gasser R.B."/>
        </authorList>
    </citation>
    <scope>NUCLEOTIDE SEQUENCE [LARGE SCALE GENOMIC DNA]</scope>
    <source>
        <strain evidence="2">DCEP-RM93F</strain>
        <strain evidence="1">DCEP-RM93M</strain>
    </source>
</reference>
<dbReference type="EMBL" id="KL363273">
    <property type="protein sequence ID" value="KFD49320.1"/>
    <property type="molecule type" value="Genomic_DNA"/>
</dbReference>
<dbReference type="GO" id="GO:0042048">
    <property type="term" value="P:olfactory behavior"/>
    <property type="evidence" value="ECO:0007669"/>
    <property type="project" value="TreeGrafter"/>
</dbReference>
<organism evidence="2">
    <name type="scientific">Trichuris suis</name>
    <name type="common">pig whipworm</name>
    <dbReference type="NCBI Taxonomy" id="68888"/>
    <lineage>
        <taxon>Eukaryota</taxon>
        <taxon>Metazoa</taxon>
        <taxon>Ecdysozoa</taxon>
        <taxon>Nematoda</taxon>
        <taxon>Enoplea</taxon>
        <taxon>Dorylaimia</taxon>
        <taxon>Trichinellida</taxon>
        <taxon>Trichuridae</taxon>
        <taxon>Trichuris</taxon>
    </lineage>
</organism>
<dbReference type="PANTHER" id="PTHR34722">
    <property type="entry name" value="HOMOLOG OF ODR-2 (TWO)-RELATED"/>
    <property type="match status" value="1"/>
</dbReference>
<evidence type="ECO:0000313" key="3">
    <source>
        <dbReference type="Proteomes" id="UP000030764"/>
    </source>
</evidence>
<gene>
    <name evidence="1" type="ORF">M513_09767</name>
    <name evidence="2" type="ORF">M514_09767</name>
</gene>
<dbReference type="Proteomes" id="UP000030758">
    <property type="component" value="Unassembled WGS sequence"/>
</dbReference>
<keyword evidence="3" id="KW-1185">Reference proteome</keyword>
<dbReference type="AlphaFoldDB" id="A0A085NMC7"/>
<sequence>LRPSKNDKNGFFPQTLSRAAAIQLCLNVLRTLVCFQDAICELRQRTPCRALPYTQLAGTTEAVVRMYGAPVQPTETRNVPLTHPAPHVAFARQPYRPELMSDCHQAILILLLALLLIHLTGPVNCRQFSKRISAPTYDETRSHKISCYSCMSTFYEGAWIFLSRAFTRPLNFTSECDFPTAESRIGMVDCSSVCIKMWEDTTLLGMPFRGFIRGCYDSMLVQGFNQTIVRWYRWLHRDSCHFYNKQEVLQLPFKDRESRDRHDNSPNQMLHICTCYSHGCNGAYSLSAAAVHWSKGCNFGAVPPILTVLCLSLVKIWNNLNK</sequence>
<dbReference type="EMBL" id="KL367486">
    <property type="protein sequence ID" value="KFD70623.1"/>
    <property type="molecule type" value="Genomic_DNA"/>
</dbReference>
<proteinExistence type="predicted"/>
<dbReference type="PANTHER" id="PTHR34722:SF1">
    <property type="entry name" value="HOMOLOG OF ODR-2 (TWO)"/>
    <property type="match status" value="1"/>
</dbReference>
<evidence type="ECO:0000313" key="2">
    <source>
        <dbReference type="EMBL" id="KFD70623.1"/>
    </source>
</evidence>
<feature type="non-terminal residue" evidence="2">
    <location>
        <position position="322"/>
    </location>
</feature>
<protein>
    <submittedName>
        <fullName evidence="2">Uncharacterized protein</fullName>
    </submittedName>
</protein>
<dbReference type="GO" id="GO:0030424">
    <property type="term" value="C:axon"/>
    <property type="evidence" value="ECO:0007669"/>
    <property type="project" value="TreeGrafter"/>
</dbReference>
<dbReference type="GO" id="GO:1990834">
    <property type="term" value="P:response to odorant"/>
    <property type="evidence" value="ECO:0007669"/>
    <property type="project" value="TreeGrafter"/>
</dbReference>
<dbReference type="GO" id="GO:0043025">
    <property type="term" value="C:neuronal cell body"/>
    <property type="evidence" value="ECO:0007669"/>
    <property type="project" value="TreeGrafter"/>
</dbReference>
<name>A0A085NMC7_9BILA</name>
<dbReference type="InterPro" id="IPR010558">
    <property type="entry name" value="Ly-6-related"/>
</dbReference>
<accession>A0A085NMC7</accession>